<protein>
    <submittedName>
        <fullName evidence="3">Phosphotransferase</fullName>
    </submittedName>
</protein>
<sequence>MSADQDPRRARGPRIGSGRSSDVFEYGPDQVLKLYRVPWEPAAILNEFDATQLAWARGLPVPAPVRITQEDGRTGIVFARLQGRSVLGRYARDPVGLLIALRQIARLQRQIHTCDAAQLPSQHAMLRSQIAKARVSDSVKRAALAVLDRLPDGTSLCHGDLHPENVICTPDGLSIVDWQKARAGNPAADVARTALILEHGRWNLGRFGTILPMTPIRKLVAFLYLWRYAQLTGTPVSELRAWRLPLLVSRLFGQAAANEDAVRADAERLARRVREPAPGLVRATILMACVAVGLSDEAMMAALFLA</sequence>
<feature type="region of interest" description="Disordered" evidence="1">
    <location>
        <begin position="1"/>
        <end position="22"/>
    </location>
</feature>
<dbReference type="AlphaFoldDB" id="A0A6L3T4H1"/>
<evidence type="ECO:0000313" key="3">
    <source>
        <dbReference type="EMBL" id="KAB1080939.1"/>
    </source>
</evidence>
<reference evidence="3 4" key="1">
    <citation type="submission" date="2019-09" db="EMBL/GenBank/DDBJ databases">
        <title>YIM 48816 draft genome.</title>
        <authorList>
            <person name="Jiang L."/>
        </authorList>
    </citation>
    <scope>NUCLEOTIDE SEQUENCE [LARGE SCALE GENOMIC DNA]</scope>
    <source>
        <strain evidence="3 4">YIM 48816</strain>
    </source>
</reference>
<evidence type="ECO:0000313" key="4">
    <source>
        <dbReference type="Proteomes" id="UP000474159"/>
    </source>
</evidence>
<evidence type="ECO:0000256" key="1">
    <source>
        <dbReference type="SAM" id="MobiDB-lite"/>
    </source>
</evidence>
<proteinExistence type="predicted"/>
<accession>A0A6L3T4H1</accession>
<dbReference type="PANTHER" id="PTHR21310:SF40">
    <property type="entry name" value="AMINOGLYCOSIDE PHOSPHOTRANSFERASE DOMAIN-CONTAINING PROTEIN-RELATED"/>
    <property type="match status" value="1"/>
</dbReference>
<dbReference type="InterPro" id="IPR011009">
    <property type="entry name" value="Kinase-like_dom_sf"/>
</dbReference>
<dbReference type="SUPFAM" id="SSF56112">
    <property type="entry name" value="Protein kinase-like (PK-like)"/>
    <property type="match status" value="1"/>
</dbReference>
<name>A0A6L3T4H1_9HYPH</name>
<feature type="domain" description="Aminoglycoside phosphotransferase" evidence="2">
    <location>
        <begin position="14"/>
        <end position="197"/>
    </location>
</feature>
<dbReference type="EMBL" id="VZZK01000003">
    <property type="protein sequence ID" value="KAB1080939.1"/>
    <property type="molecule type" value="Genomic_DNA"/>
</dbReference>
<dbReference type="RefSeq" id="WP_150997615.1">
    <property type="nucleotide sequence ID" value="NZ_BPQY01000177.1"/>
</dbReference>
<organism evidence="3 4">
    <name type="scientific">Methylobacterium soli</name>
    <dbReference type="NCBI Taxonomy" id="553447"/>
    <lineage>
        <taxon>Bacteria</taxon>
        <taxon>Pseudomonadati</taxon>
        <taxon>Pseudomonadota</taxon>
        <taxon>Alphaproteobacteria</taxon>
        <taxon>Hyphomicrobiales</taxon>
        <taxon>Methylobacteriaceae</taxon>
        <taxon>Methylobacterium</taxon>
    </lineage>
</organism>
<evidence type="ECO:0000259" key="2">
    <source>
        <dbReference type="Pfam" id="PF01636"/>
    </source>
</evidence>
<dbReference type="Proteomes" id="UP000474159">
    <property type="component" value="Unassembled WGS sequence"/>
</dbReference>
<dbReference type="OrthoDB" id="179763at2"/>
<keyword evidence="4" id="KW-1185">Reference proteome</keyword>
<gene>
    <name evidence="3" type="ORF">F6X53_04465</name>
</gene>
<comment type="caution">
    <text evidence="3">The sequence shown here is derived from an EMBL/GenBank/DDBJ whole genome shotgun (WGS) entry which is preliminary data.</text>
</comment>
<dbReference type="GO" id="GO:0016740">
    <property type="term" value="F:transferase activity"/>
    <property type="evidence" value="ECO:0007669"/>
    <property type="project" value="UniProtKB-KW"/>
</dbReference>
<dbReference type="InterPro" id="IPR002575">
    <property type="entry name" value="Aminoglycoside_PTrfase"/>
</dbReference>
<dbReference type="InterPro" id="IPR051678">
    <property type="entry name" value="AGP_Transferase"/>
</dbReference>
<dbReference type="Gene3D" id="3.90.1200.10">
    <property type="match status" value="1"/>
</dbReference>
<dbReference type="PANTHER" id="PTHR21310">
    <property type="entry name" value="AMINOGLYCOSIDE PHOSPHOTRANSFERASE-RELATED-RELATED"/>
    <property type="match status" value="1"/>
</dbReference>
<dbReference type="Pfam" id="PF01636">
    <property type="entry name" value="APH"/>
    <property type="match status" value="1"/>
</dbReference>
<keyword evidence="3" id="KW-0808">Transferase</keyword>